<sequence>MVLHSMEPCYAVAGLSPWNFFSVTANAERTVATIKQYTRWGISDIYILSLYFGKCETITGEVKRFKERAAVLNTGRVVEDLDHIIKVIGFDGDFGVDKLMKTTTNYGPWPDGDFRRFTMSDQSAIDASRFTNIAISPAVSSMSFMTTFYFTHPEMGFAAMQTGLLPENKSEPELGSPAYHYEPRKGTASMMVVGSIHPDLGKFDTHNGAMKKGSMHHIAGCEAYQQACERDWLKYCKLFKDQGCKHKWPAYPISIADAHRLCQLEDELAKQEEAKWMMRMGISQEQQQQMKIQEEAAKIAAEAAAVDPADLTPEQQAAADAMMAQQQEAQQARDEMEFTMPQFLSNEATAFEPMRKVLQARIRQGSPAKDDGDCKKWLKEGQETRDFLVRAVKRGSSPKAIMR</sequence>
<evidence type="ECO:0000313" key="2">
    <source>
        <dbReference type="EMBL" id="CAD9112467.1"/>
    </source>
</evidence>
<feature type="coiled-coil region" evidence="1">
    <location>
        <begin position="282"/>
        <end position="335"/>
    </location>
</feature>
<dbReference type="EMBL" id="HBGE01021791">
    <property type="protein sequence ID" value="CAD9112467.1"/>
    <property type="molecule type" value="Transcribed_RNA"/>
</dbReference>
<reference evidence="2" key="1">
    <citation type="submission" date="2021-01" db="EMBL/GenBank/DDBJ databases">
        <authorList>
            <person name="Corre E."/>
            <person name="Pelletier E."/>
            <person name="Niang G."/>
            <person name="Scheremetjew M."/>
            <person name="Finn R."/>
            <person name="Kale V."/>
            <person name="Holt S."/>
            <person name="Cochrane G."/>
            <person name="Meng A."/>
            <person name="Brown T."/>
            <person name="Cohen L."/>
        </authorList>
    </citation>
    <scope>NUCLEOTIDE SEQUENCE</scope>
    <source>
        <strain evidence="2">OF101</strain>
    </source>
</reference>
<keyword evidence="1" id="KW-0175">Coiled coil</keyword>
<proteinExistence type="predicted"/>
<organism evidence="2">
    <name type="scientific">Alexandrium catenella</name>
    <name type="common">Red tide dinoflagellate</name>
    <name type="synonym">Gonyaulax catenella</name>
    <dbReference type="NCBI Taxonomy" id="2925"/>
    <lineage>
        <taxon>Eukaryota</taxon>
        <taxon>Sar</taxon>
        <taxon>Alveolata</taxon>
        <taxon>Dinophyceae</taxon>
        <taxon>Gonyaulacales</taxon>
        <taxon>Pyrocystaceae</taxon>
        <taxon>Alexandrium</taxon>
    </lineage>
</organism>
<name>A0A7S1LSS4_ALECA</name>
<evidence type="ECO:0000256" key="1">
    <source>
        <dbReference type="SAM" id="Coils"/>
    </source>
</evidence>
<dbReference type="AlphaFoldDB" id="A0A7S1LSS4"/>
<gene>
    <name evidence="2" type="ORF">ACAT0790_LOCUS13162</name>
</gene>
<protein>
    <submittedName>
        <fullName evidence="2">Uncharacterized protein</fullName>
    </submittedName>
</protein>
<accession>A0A7S1LSS4</accession>